<reference evidence="2 3" key="1">
    <citation type="submission" date="2014-07" db="EMBL/GenBank/DDBJ databases">
        <title>Draft Genome Sequences of Environmental Pseudomonas syringae strains.</title>
        <authorList>
            <person name="Baltrus D.A."/>
            <person name="Berge O."/>
            <person name="Morris C."/>
        </authorList>
    </citation>
    <scope>NUCLEOTIDE SEQUENCE [LARGE SCALE GENOMIC DNA]</scope>
    <source>
        <strain evidence="2 3">CEB003</strain>
    </source>
</reference>
<keyword evidence="1" id="KW-0812">Transmembrane</keyword>
<sequence>MKLKNNHTAQQCKPLEHVWSVVCIFLLHAASSVALFWLISEPQRDSGICRYAGLLGSSLCTTSGVLLGSAFAVFSGFMAWKVVIDFFDMFSISPKDPFDPTLRVLLYLNRVRLEKVLYGDVLELDLIVMDDDLQAQKFFTLNIKGVQKFNFYNVDNEPVSANCIFRRGALLEFSPIEYSTEFYCARVMVRSLYHGAFYYGQLELEAESYELRALPKPPDLNERTR</sequence>
<gene>
    <name evidence="2" type="ORF">IV02_16265</name>
</gene>
<comment type="caution">
    <text evidence="2">The sequence shown here is derived from an EMBL/GenBank/DDBJ whole genome shotgun (WGS) entry which is preliminary data.</text>
</comment>
<dbReference type="RefSeq" id="WP_047576308.1">
    <property type="nucleotide sequence ID" value="NZ_JPQT01000109.1"/>
</dbReference>
<proteinExistence type="predicted"/>
<dbReference type="AlphaFoldDB" id="A0A085V4S8"/>
<dbReference type="EMBL" id="JPQT01000109">
    <property type="protein sequence ID" value="KFE50441.1"/>
    <property type="molecule type" value="Genomic_DNA"/>
</dbReference>
<evidence type="ECO:0000256" key="1">
    <source>
        <dbReference type="SAM" id="Phobius"/>
    </source>
</evidence>
<keyword evidence="1" id="KW-1133">Transmembrane helix</keyword>
<feature type="transmembrane region" description="Helical" evidence="1">
    <location>
        <begin position="18"/>
        <end position="39"/>
    </location>
</feature>
<protein>
    <recommendedName>
        <fullName evidence="4">Transmembrane protein</fullName>
    </recommendedName>
</protein>
<evidence type="ECO:0008006" key="4">
    <source>
        <dbReference type="Google" id="ProtNLM"/>
    </source>
</evidence>
<keyword evidence="1" id="KW-0472">Membrane</keyword>
<dbReference type="PATRIC" id="fig|317.174.peg.3325"/>
<organism evidence="2 3">
    <name type="scientific">Pseudomonas syringae</name>
    <dbReference type="NCBI Taxonomy" id="317"/>
    <lineage>
        <taxon>Bacteria</taxon>
        <taxon>Pseudomonadati</taxon>
        <taxon>Pseudomonadota</taxon>
        <taxon>Gammaproteobacteria</taxon>
        <taxon>Pseudomonadales</taxon>
        <taxon>Pseudomonadaceae</taxon>
        <taxon>Pseudomonas</taxon>
    </lineage>
</organism>
<name>A0A085V4S8_PSESX</name>
<evidence type="ECO:0000313" key="2">
    <source>
        <dbReference type="EMBL" id="KFE50441.1"/>
    </source>
</evidence>
<feature type="transmembrane region" description="Helical" evidence="1">
    <location>
        <begin position="51"/>
        <end position="80"/>
    </location>
</feature>
<evidence type="ECO:0000313" key="3">
    <source>
        <dbReference type="Proteomes" id="UP000028643"/>
    </source>
</evidence>
<dbReference type="Proteomes" id="UP000028643">
    <property type="component" value="Unassembled WGS sequence"/>
</dbReference>
<accession>A0A085V4S8</accession>